<sequence>MGIFDPSRNDQDKNKDVQINSVSLFDDKLGLDTIGDWHNQIQRTLSKTNDITLDALGTLKGLTNGVGSILGAFDDTITGSLLTPRISHKPNEIVTKGIPPPEVYDECKKAEGLGVWDQYGLWHCLFPRSSIPYDYHTGRRSDDIIIDDSSLVSREDIENDVDHKYGTFFKNMEDMLGWQSSMKRAIQEQKRRQWADWEKKEKSKWGFLTGFTNGDDSSEDDEGKTVVGRESETRVVTLPNGDLERTTVMRRRYSDGTSKVREFSEIIGPDGEVKK</sequence>
<gene>
    <name evidence="1" type="ORF">JL09_g4230</name>
</gene>
<dbReference type="InterPro" id="IPR035187">
    <property type="entry name" value="Mpm1"/>
</dbReference>
<organism evidence="1 2">
    <name type="scientific">Pichia kudriavzevii</name>
    <name type="common">Yeast</name>
    <name type="synonym">Issatchenkia orientalis</name>
    <dbReference type="NCBI Taxonomy" id="4909"/>
    <lineage>
        <taxon>Eukaryota</taxon>
        <taxon>Fungi</taxon>
        <taxon>Dikarya</taxon>
        <taxon>Ascomycota</taxon>
        <taxon>Saccharomycotina</taxon>
        <taxon>Pichiomycetes</taxon>
        <taxon>Pichiales</taxon>
        <taxon>Pichiaceae</taxon>
        <taxon>Pichia</taxon>
    </lineage>
</organism>
<dbReference type="AlphaFoldDB" id="A0A099NX97"/>
<evidence type="ECO:0000313" key="1">
    <source>
        <dbReference type="EMBL" id="KGK36624.1"/>
    </source>
</evidence>
<accession>A0A099NX97</accession>
<dbReference type="HOGENOM" id="CLU_083081_0_0_1"/>
<name>A0A099NX97_PICKU</name>
<comment type="caution">
    <text evidence="1">The sequence shown here is derived from an EMBL/GenBank/DDBJ whole genome shotgun (WGS) entry which is preliminary data.</text>
</comment>
<reference evidence="2" key="1">
    <citation type="journal article" date="2014" name="Microb. Cell Fact.">
        <title>Exploiting Issatchenkia orientalis SD108 for succinic acid production.</title>
        <authorList>
            <person name="Xiao H."/>
            <person name="Shao Z."/>
            <person name="Jiang Y."/>
            <person name="Dole S."/>
            <person name="Zhao H."/>
        </authorList>
    </citation>
    <scope>NUCLEOTIDE SEQUENCE [LARGE SCALE GENOMIC DNA]</scope>
    <source>
        <strain evidence="2">SD108</strain>
    </source>
</reference>
<dbReference type="VEuPathDB" id="FungiDB:C5L36_0E04000"/>
<dbReference type="Proteomes" id="UP000029867">
    <property type="component" value="Unassembled WGS sequence"/>
</dbReference>
<dbReference type="Pfam" id="PF17234">
    <property type="entry name" value="MPM1"/>
    <property type="match status" value="1"/>
</dbReference>
<dbReference type="EMBL" id="JQFK01000061">
    <property type="protein sequence ID" value="KGK36624.1"/>
    <property type="molecule type" value="Genomic_DNA"/>
</dbReference>
<evidence type="ECO:0008006" key="3">
    <source>
        <dbReference type="Google" id="ProtNLM"/>
    </source>
</evidence>
<protein>
    <recommendedName>
        <fullName evidence="3">Mitochondrial peculiar membrane protein 1</fullName>
    </recommendedName>
</protein>
<evidence type="ECO:0000313" key="2">
    <source>
        <dbReference type="Proteomes" id="UP000029867"/>
    </source>
</evidence>
<proteinExistence type="predicted"/>